<reference evidence="1 2" key="1">
    <citation type="journal article" date="2022" name="G3 (Bethesda)">
        <title>Whole-genome sequence and methylome profiling of the almond [Prunus dulcis (Mill.) D.A. Webb] cultivar 'Nonpareil'.</title>
        <authorList>
            <person name="D'Amico-Willman K.M."/>
            <person name="Ouma W.Z."/>
            <person name="Meulia T."/>
            <person name="Sideli G.M."/>
            <person name="Gradziel T.M."/>
            <person name="Fresnedo-Ramirez J."/>
        </authorList>
    </citation>
    <scope>NUCLEOTIDE SEQUENCE [LARGE SCALE GENOMIC DNA]</scope>
    <source>
        <strain evidence="1">Clone GOH B32 T37-40</strain>
    </source>
</reference>
<keyword evidence="2" id="KW-1185">Reference proteome</keyword>
<organism evidence="1 2">
    <name type="scientific">Prunus dulcis</name>
    <name type="common">Almond</name>
    <name type="synonym">Amygdalus dulcis</name>
    <dbReference type="NCBI Taxonomy" id="3755"/>
    <lineage>
        <taxon>Eukaryota</taxon>
        <taxon>Viridiplantae</taxon>
        <taxon>Streptophyta</taxon>
        <taxon>Embryophyta</taxon>
        <taxon>Tracheophyta</taxon>
        <taxon>Spermatophyta</taxon>
        <taxon>Magnoliopsida</taxon>
        <taxon>eudicotyledons</taxon>
        <taxon>Gunneridae</taxon>
        <taxon>Pentapetalae</taxon>
        <taxon>rosids</taxon>
        <taxon>fabids</taxon>
        <taxon>Rosales</taxon>
        <taxon>Rosaceae</taxon>
        <taxon>Amygdaloideae</taxon>
        <taxon>Amygdaleae</taxon>
        <taxon>Prunus</taxon>
    </lineage>
</organism>
<dbReference type="PANTHER" id="PTHR33067">
    <property type="entry name" value="RNA-DIRECTED DNA POLYMERASE-RELATED"/>
    <property type="match status" value="1"/>
</dbReference>
<evidence type="ECO:0000313" key="1">
    <source>
        <dbReference type="EMBL" id="KAI5343621.1"/>
    </source>
</evidence>
<dbReference type="InterPro" id="IPR021109">
    <property type="entry name" value="Peptidase_aspartic_dom_sf"/>
</dbReference>
<dbReference type="Gene3D" id="2.40.70.10">
    <property type="entry name" value="Acid Proteases"/>
    <property type="match status" value="1"/>
</dbReference>
<sequence>MTDRSLTYPHGILELVKVDRFIFSADFIVLDIEEDVNTPIILGCSFLITRRMTIDVEKSSLILREANQEVEFKIFDATKYPIDSEYCFRLEAIDHVVRQQFIVDYPKDPLKASLVHEIEVGEEPCVLEMMNSLEIKVVPSTFAAPTLTLKRYLETNFNQQKETLALHYPG</sequence>
<name>A0AAD4WJZ1_PRUDU</name>
<evidence type="ECO:0008006" key="3">
    <source>
        <dbReference type="Google" id="ProtNLM"/>
    </source>
</evidence>
<dbReference type="PANTHER" id="PTHR33067:SF9">
    <property type="entry name" value="RNA-DIRECTED DNA POLYMERASE"/>
    <property type="match status" value="1"/>
</dbReference>
<accession>A0AAD4WJZ1</accession>
<comment type="caution">
    <text evidence="1">The sequence shown here is derived from an EMBL/GenBank/DDBJ whole genome shotgun (WGS) entry which is preliminary data.</text>
</comment>
<proteinExistence type="predicted"/>
<dbReference type="EMBL" id="JAJFAZ020000002">
    <property type="protein sequence ID" value="KAI5343621.1"/>
    <property type="molecule type" value="Genomic_DNA"/>
</dbReference>
<dbReference type="AlphaFoldDB" id="A0AAD4WJZ1"/>
<dbReference type="Proteomes" id="UP001054821">
    <property type="component" value="Chromosome 2"/>
</dbReference>
<gene>
    <name evidence="1" type="ORF">L3X38_011497</name>
</gene>
<evidence type="ECO:0000313" key="2">
    <source>
        <dbReference type="Proteomes" id="UP001054821"/>
    </source>
</evidence>
<protein>
    <recommendedName>
        <fullName evidence="3">Reverse transcriptase domain-containing protein</fullName>
    </recommendedName>
</protein>